<protein>
    <submittedName>
        <fullName evidence="2">Uncharacterized protein</fullName>
    </submittedName>
</protein>
<organism evidence="2 3">
    <name type="scientific">Candidatus Gallibacteroides avistercoris</name>
    <dbReference type="NCBI Taxonomy" id="2840833"/>
    <lineage>
        <taxon>Bacteria</taxon>
        <taxon>Pseudomonadati</taxon>
        <taxon>Bacteroidota</taxon>
        <taxon>Bacteroidia</taxon>
        <taxon>Bacteroidales</taxon>
        <taxon>Bacteroidaceae</taxon>
        <taxon>Bacteroidaceae incertae sedis</taxon>
        <taxon>Candidatus Gallibacteroides</taxon>
    </lineage>
</organism>
<gene>
    <name evidence="2" type="ORF">IAB03_01005</name>
</gene>
<sequence length="269" mass="31022">MGTACSGADEKAQARYDHAEQLMNEMRFSEAKLELDSVRILYPKSYEVIKKGLQLMRTIEIREAERTIFYSDSLLNVLQAQVEPLTKNFVFEKDSAYQTTGSYIHKTQQIERNIERNYLRTQVDESGKLQIASVYFGRKPIEHHSMRLDLKDGVFAQTEEIPYDGGTNYRFTDNGNQTEVVTYTGGRDGGAVDVICLYPKERIKVTYQGKSPYVYYLDEQNKKAIVETAELAKVLSQITTLKQSKTMAERKIELLKKRIEQKAQEEEKK</sequence>
<proteinExistence type="predicted"/>
<dbReference type="Proteomes" id="UP000824112">
    <property type="component" value="Unassembled WGS sequence"/>
</dbReference>
<reference evidence="2" key="1">
    <citation type="submission" date="2020-10" db="EMBL/GenBank/DDBJ databases">
        <authorList>
            <person name="Gilroy R."/>
        </authorList>
    </citation>
    <scope>NUCLEOTIDE SEQUENCE</scope>
    <source>
        <strain evidence="2">CHK158-818</strain>
    </source>
</reference>
<evidence type="ECO:0000313" key="3">
    <source>
        <dbReference type="Proteomes" id="UP000824112"/>
    </source>
</evidence>
<reference evidence="2" key="2">
    <citation type="journal article" date="2021" name="PeerJ">
        <title>Extensive microbial diversity within the chicken gut microbiome revealed by metagenomics and culture.</title>
        <authorList>
            <person name="Gilroy R."/>
            <person name="Ravi A."/>
            <person name="Getino M."/>
            <person name="Pursley I."/>
            <person name="Horton D.L."/>
            <person name="Alikhan N.F."/>
            <person name="Baker D."/>
            <person name="Gharbi K."/>
            <person name="Hall N."/>
            <person name="Watson M."/>
            <person name="Adriaenssens E.M."/>
            <person name="Foster-Nyarko E."/>
            <person name="Jarju S."/>
            <person name="Secka A."/>
            <person name="Antonio M."/>
            <person name="Oren A."/>
            <person name="Chaudhuri R.R."/>
            <person name="La Ragione R."/>
            <person name="Hildebrand F."/>
            <person name="Pallen M.J."/>
        </authorList>
    </citation>
    <scope>NUCLEOTIDE SEQUENCE</scope>
    <source>
        <strain evidence="2">CHK158-818</strain>
    </source>
</reference>
<feature type="coiled-coil region" evidence="1">
    <location>
        <begin position="238"/>
        <end position="269"/>
    </location>
</feature>
<keyword evidence="1" id="KW-0175">Coiled coil</keyword>
<comment type="caution">
    <text evidence="2">The sequence shown here is derived from an EMBL/GenBank/DDBJ whole genome shotgun (WGS) entry which is preliminary data.</text>
</comment>
<name>A0A9D1SCC3_9BACT</name>
<dbReference type="EMBL" id="DVNA01000021">
    <property type="protein sequence ID" value="HIU54368.1"/>
    <property type="molecule type" value="Genomic_DNA"/>
</dbReference>
<evidence type="ECO:0000313" key="2">
    <source>
        <dbReference type="EMBL" id="HIU54368.1"/>
    </source>
</evidence>
<evidence type="ECO:0000256" key="1">
    <source>
        <dbReference type="SAM" id="Coils"/>
    </source>
</evidence>
<dbReference type="AlphaFoldDB" id="A0A9D1SCC3"/>
<accession>A0A9D1SCC3</accession>